<evidence type="ECO:0000313" key="2">
    <source>
        <dbReference type="EMBL" id="KXZ45672.1"/>
    </source>
</evidence>
<dbReference type="EMBL" id="LSYV01000053">
    <property type="protein sequence ID" value="KXZ45672.1"/>
    <property type="molecule type" value="Genomic_DNA"/>
</dbReference>
<keyword evidence="3" id="KW-1185">Reference proteome</keyword>
<dbReference type="AlphaFoldDB" id="A0A150G748"/>
<gene>
    <name evidence="2" type="ORF">GPECTOR_52g7</name>
</gene>
<protein>
    <submittedName>
        <fullName evidence="2">Uncharacterized protein</fullName>
    </submittedName>
</protein>
<feature type="region of interest" description="Disordered" evidence="1">
    <location>
        <begin position="75"/>
        <end position="97"/>
    </location>
</feature>
<name>A0A150G748_GONPE</name>
<dbReference type="Proteomes" id="UP000075714">
    <property type="component" value="Unassembled WGS sequence"/>
</dbReference>
<evidence type="ECO:0000313" key="3">
    <source>
        <dbReference type="Proteomes" id="UP000075714"/>
    </source>
</evidence>
<comment type="caution">
    <text evidence="2">The sequence shown here is derived from an EMBL/GenBank/DDBJ whole genome shotgun (WGS) entry which is preliminary data.</text>
</comment>
<sequence length="97" mass="11040">MDEDALTARFTQIVESRMSQLQLSLSRDHQELQVALTRDHQEMMDLLMRVCKRLSKVEVELDQLADDLVGGAAAVPQQAASADEERECECEHERRQG</sequence>
<accession>A0A150G748</accession>
<proteinExistence type="predicted"/>
<evidence type="ECO:0000256" key="1">
    <source>
        <dbReference type="SAM" id="MobiDB-lite"/>
    </source>
</evidence>
<reference evidence="3" key="1">
    <citation type="journal article" date="2016" name="Nat. Commun.">
        <title>The Gonium pectorale genome demonstrates co-option of cell cycle regulation during the evolution of multicellularity.</title>
        <authorList>
            <person name="Hanschen E.R."/>
            <person name="Marriage T.N."/>
            <person name="Ferris P.J."/>
            <person name="Hamaji T."/>
            <person name="Toyoda A."/>
            <person name="Fujiyama A."/>
            <person name="Neme R."/>
            <person name="Noguchi H."/>
            <person name="Minakuchi Y."/>
            <person name="Suzuki M."/>
            <person name="Kawai-Toyooka H."/>
            <person name="Smith D.R."/>
            <person name="Sparks H."/>
            <person name="Anderson J."/>
            <person name="Bakaric R."/>
            <person name="Luria V."/>
            <person name="Karger A."/>
            <person name="Kirschner M.W."/>
            <person name="Durand P.M."/>
            <person name="Michod R.E."/>
            <person name="Nozaki H."/>
            <person name="Olson B.J."/>
        </authorList>
    </citation>
    <scope>NUCLEOTIDE SEQUENCE [LARGE SCALE GENOMIC DNA]</scope>
    <source>
        <strain evidence="3">NIES-2863</strain>
    </source>
</reference>
<organism evidence="2 3">
    <name type="scientific">Gonium pectorale</name>
    <name type="common">Green alga</name>
    <dbReference type="NCBI Taxonomy" id="33097"/>
    <lineage>
        <taxon>Eukaryota</taxon>
        <taxon>Viridiplantae</taxon>
        <taxon>Chlorophyta</taxon>
        <taxon>core chlorophytes</taxon>
        <taxon>Chlorophyceae</taxon>
        <taxon>CS clade</taxon>
        <taxon>Chlamydomonadales</taxon>
        <taxon>Volvocaceae</taxon>
        <taxon>Gonium</taxon>
    </lineage>
</organism>